<feature type="region of interest" description="Disordered" evidence="5">
    <location>
        <begin position="96"/>
        <end position="119"/>
    </location>
</feature>
<name>A0A3P7QFL5_DIBLA</name>
<dbReference type="GO" id="GO:0006325">
    <property type="term" value="P:chromatin organization"/>
    <property type="evidence" value="ECO:0007669"/>
    <property type="project" value="TreeGrafter"/>
</dbReference>
<proteinExistence type="predicted"/>
<dbReference type="Proteomes" id="UP000281553">
    <property type="component" value="Unassembled WGS sequence"/>
</dbReference>
<dbReference type="Pfam" id="PF23215">
    <property type="entry name" value="WD_LRWD1"/>
    <property type="match status" value="1"/>
</dbReference>
<evidence type="ECO:0000256" key="2">
    <source>
        <dbReference type="ARBA" id="ARBA00022454"/>
    </source>
</evidence>
<dbReference type="GO" id="GO:0003682">
    <property type="term" value="F:chromatin binding"/>
    <property type="evidence" value="ECO:0007669"/>
    <property type="project" value="TreeGrafter"/>
</dbReference>
<dbReference type="SUPFAM" id="SSF50978">
    <property type="entry name" value="WD40 repeat-like"/>
    <property type="match status" value="1"/>
</dbReference>
<gene>
    <name evidence="7" type="ORF">DILT_LOCUS15603</name>
</gene>
<dbReference type="GO" id="GO:0005664">
    <property type="term" value="C:nuclear origin of replication recognition complex"/>
    <property type="evidence" value="ECO:0007669"/>
    <property type="project" value="TreeGrafter"/>
</dbReference>
<keyword evidence="3" id="KW-0433">Leucine-rich repeat</keyword>
<dbReference type="AlphaFoldDB" id="A0A3P7QFL5"/>
<keyword evidence="4" id="KW-0853">WD repeat</keyword>
<organism evidence="7 8">
    <name type="scientific">Dibothriocephalus latus</name>
    <name type="common">Fish tapeworm</name>
    <name type="synonym">Diphyllobothrium latum</name>
    <dbReference type="NCBI Taxonomy" id="60516"/>
    <lineage>
        <taxon>Eukaryota</taxon>
        <taxon>Metazoa</taxon>
        <taxon>Spiralia</taxon>
        <taxon>Lophotrochozoa</taxon>
        <taxon>Platyhelminthes</taxon>
        <taxon>Cestoda</taxon>
        <taxon>Eucestoda</taxon>
        <taxon>Diphyllobothriidea</taxon>
        <taxon>Diphyllobothriidae</taxon>
        <taxon>Dibothriocephalus</taxon>
    </lineage>
</organism>
<evidence type="ECO:0000256" key="3">
    <source>
        <dbReference type="ARBA" id="ARBA00022614"/>
    </source>
</evidence>
<dbReference type="PANTHER" id="PTHR24370:SF10">
    <property type="entry name" value="LEUCINE-RICH REPEAT AND WD REPEAT-CONTAINING PROTEIN 1"/>
    <property type="match status" value="1"/>
</dbReference>
<reference evidence="7 8" key="1">
    <citation type="submission" date="2018-11" db="EMBL/GenBank/DDBJ databases">
        <authorList>
            <consortium name="Pathogen Informatics"/>
        </authorList>
    </citation>
    <scope>NUCLEOTIDE SEQUENCE [LARGE SCALE GENOMIC DNA]</scope>
</reference>
<dbReference type="InterPro" id="IPR052489">
    <property type="entry name" value="LRWD1"/>
</dbReference>
<accession>A0A3P7QFL5</accession>
<dbReference type="InterPro" id="IPR056160">
    <property type="entry name" value="WD_LRWD1"/>
</dbReference>
<evidence type="ECO:0000313" key="7">
    <source>
        <dbReference type="EMBL" id="VDN30762.1"/>
    </source>
</evidence>
<feature type="compositionally biased region" description="Acidic residues" evidence="5">
    <location>
        <begin position="40"/>
        <end position="57"/>
    </location>
</feature>
<dbReference type="Gene3D" id="2.130.10.10">
    <property type="entry name" value="YVTN repeat-like/Quinoprotein amine dehydrogenase"/>
    <property type="match status" value="1"/>
</dbReference>
<feature type="compositionally biased region" description="Basic and acidic residues" evidence="5">
    <location>
        <begin position="58"/>
        <end position="72"/>
    </location>
</feature>
<dbReference type="SMART" id="SM00320">
    <property type="entry name" value="WD40"/>
    <property type="match status" value="3"/>
</dbReference>
<dbReference type="PANTHER" id="PTHR24370">
    <property type="entry name" value="OPTICIN"/>
    <property type="match status" value="1"/>
</dbReference>
<sequence>MSTRDSNRMKRFSAYGAIDTAAALAGQQKALITAAFAMEDDEEVEREEGELVDEDYEQEHSHAARAEQQHEQEEADGVAVVDVTNLSDAHDDEQVLRADGITASPQTGTTESRRKRKAAGGQIVDYDPLHFIRCHARDNDPLDCSTKVWRCAFEPNPLDPKNSTTTVVATCGGECVCLIDCRTGKVMKRFKHIGEEFYTVAWTTVEMATGHQTNLLAAAGKMREIRLLHPEQLVCYAEMRGHKDEVACMLFHPYRPTILFSGDSKASILVWDIGIPSAPEYSTKHQLLMRLVCPRANLNPVLNLAFMPNYDTLLAGCEDGVFAWTIQDFRKDKAGEERQVCAQNHGTYDKKEGINVHFWLIIHNQPIILNRSYSQSVG</sequence>
<dbReference type="InterPro" id="IPR001680">
    <property type="entry name" value="WD40_rpt"/>
</dbReference>
<dbReference type="EMBL" id="UYRU01080088">
    <property type="protein sequence ID" value="VDN30762.1"/>
    <property type="molecule type" value="Genomic_DNA"/>
</dbReference>
<keyword evidence="2" id="KW-0158">Chromosome</keyword>
<dbReference type="InterPro" id="IPR036322">
    <property type="entry name" value="WD40_repeat_dom_sf"/>
</dbReference>
<evidence type="ECO:0000256" key="1">
    <source>
        <dbReference type="ARBA" id="ARBA00004286"/>
    </source>
</evidence>
<feature type="repeat" description="WD" evidence="4">
    <location>
        <begin position="239"/>
        <end position="273"/>
    </location>
</feature>
<evidence type="ECO:0000313" key="8">
    <source>
        <dbReference type="Proteomes" id="UP000281553"/>
    </source>
</evidence>
<evidence type="ECO:0000259" key="6">
    <source>
        <dbReference type="Pfam" id="PF23215"/>
    </source>
</evidence>
<dbReference type="PROSITE" id="PS50294">
    <property type="entry name" value="WD_REPEATS_REGION"/>
    <property type="match status" value="1"/>
</dbReference>
<dbReference type="GO" id="GO:0071169">
    <property type="term" value="P:establishment of protein localization to chromatin"/>
    <property type="evidence" value="ECO:0007669"/>
    <property type="project" value="TreeGrafter"/>
</dbReference>
<dbReference type="InterPro" id="IPR015943">
    <property type="entry name" value="WD40/YVTN_repeat-like_dom_sf"/>
</dbReference>
<evidence type="ECO:0000256" key="4">
    <source>
        <dbReference type="PROSITE-ProRule" id="PRU00221"/>
    </source>
</evidence>
<dbReference type="PROSITE" id="PS50082">
    <property type="entry name" value="WD_REPEATS_2"/>
    <property type="match status" value="1"/>
</dbReference>
<feature type="domain" description="Leucine-rich repeat and WD repeat-containing protein 1 WD" evidence="6">
    <location>
        <begin position="118"/>
        <end position="344"/>
    </location>
</feature>
<feature type="region of interest" description="Disordered" evidence="5">
    <location>
        <begin position="40"/>
        <end position="76"/>
    </location>
</feature>
<keyword evidence="8" id="KW-1185">Reference proteome</keyword>
<protein>
    <recommendedName>
        <fullName evidence="6">Leucine-rich repeat and WD repeat-containing protein 1 WD domain-containing protein</fullName>
    </recommendedName>
</protein>
<dbReference type="OrthoDB" id="6279129at2759"/>
<evidence type="ECO:0000256" key="5">
    <source>
        <dbReference type="SAM" id="MobiDB-lite"/>
    </source>
</evidence>
<comment type="subcellular location">
    <subcellularLocation>
        <location evidence="1">Chromosome</location>
    </subcellularLocation>
</comment>